<accession>R3KK19</accession>
<reference evidence="1 2" key="1">
    <citation type="submission" date="2013-02" db="EMBL/GenBank/DDBJ databases">
        <title>The Genome Sequence of Enterococcus faecalis ATCC_6055.</title>
        <authorList>
            <consortium name="The Broad Institute Genome Sequencing Platform"/>
            <consortium name="The Broad Institute Genome Sequencing Center for Infectious Disease"/>
            <person name="Earl A.M."/>
            <person name="Gilmore M.S."/>
            <person name="Lebreton F."/>
            <person name="Walker B."/>
            <person name="Young S.K."/>
            <person name="Zeng Q."/>
            <person name="Gargeya S."/>
            <person name="Fitzgerald M."/>
            <person name="Haas B."/>
            <person name="Abouelleil A."/>
            <person name="Alvarado L."/>
            <person name="Arachchi H.M."/>
            <person name="Berlin A.M."/>
            <person name="Chapman S.B."/>
            <person name="Dewar J."/>
            <person name="Goldberg J."/>
            <person name="Griggs A."/>
            <person name="Gujja S."/>
            <person name="Hansen M."/>
            <person name="Howarth C."/>
            <person name="Imamovic A."/>
            <person name="Larimer J."/>
            <person name="McCowan C."/>
            <person name="Murphy C."/>
            <person name="Neiman D."/>
            <person name="Pearson M."/>
            <person name="Priest M."/>
            <person name="Roberts A."/>
            <person name="Saif S."/>
            <person name="Shea T."/>
            <person name="Sisk P."/>
            <person name="Sykes S."/>
            <person name="Wortman J."/>
            <person name="Nusbaum C."/>
            <person name="Birren B."/>
        </authorList>
    </citation>
    <scope>NUCLEOTIDE SEQUENCE [LARGE SCALE GENOMIC DNA]</scope>
    <source>
        <strain evidence="1 2">ATCC 6055</strain>
    </source>
</reference>
<dbReference type="SUPFAM" id="SSF52540">
    <property type="entry name" value="P-loop containing nucleoside triphosphate hydrolases"/>
    <property type="match status" value="1"/>
</dbReference>
<evidence type="ECO:0000313" key="1">
    <source>
        <dbReference type="EMBL" id="EOK08834.1"/>
    </source>
</evidence>
<proteinExistence type="predicted"/>
<evidence type="ECO:0000313" key="2">
    <source>
        <dbReference type="Proteomes" id="UP000013638"/>
    </source>
</evidence>
<protein>
    <submittedName>
        <fullName evidence="1">Uncharacterized protein</fullName>
    </submittedName>
</protein>
<name>R3KK19_ENTFL</name>
<dbReference type="Proteomes" id="UP000013638">
    <property type="component" value="Unassembled WGS sequence"/>
</dbReference>
<dbReference type="Gene3D" id="3.40.50.300">
    <property type="entry name" value="P-loop containing nucleotide triphosphate hydrolases"/>
    <property type="match status" value="1"/>
</dbReference>
<sequence length="67" mass="7642">MTILKGLREQGKTILIVHHDLSKVKKYFDDIFILNKCQIAKGSVSDVFNESNLKKAYGDAIFIEKEV</sequence>
<dbReference type="HOGENOM" id="CLU_205167_0_0_9"/>
<dbReference type="EMBL" id="ASDZ01000038">
    <property type="protein sequence ID" value="EOK08834.1"/>
    <property type="molecule type" value="Genomic_DNA"/>
</dbReference>
<dbReference type="PATRIC" id="fig|1169311.3.peg.2951"/>
<gene>
    <name evidence="1" type="ORF">WOU_03001</name>
</gene>
<comment type="caution">
    <text evidence="1">The sequence shown here is derived from an EMBL/GenBank/DDBJ whole genome shotgun (WGS) entry which is preliminary data.</text>
</comment>
<dbReference type="AlphaFoldDB" id="R3KK19"/>
<dbReference type="InterPro" id="IPR027417">
    <property type="entry name" value="P-loop_NTPase"/>
</dbReference>
<organism evidence="1 2">
    <name type="scientific">Enterococcus faecalis ATCC 6055</name>
    <dbReference type="NCBI Taxonomy" id="1169311"/>
    <lineage>
        <taxon>Bacteria</taxon>
        <taxon>Bacillati</taxon>
        <taxon>Bacillota</taxon>
        <taxon>Bacilli</taxon>
        <taxon>Lactobacillales</taxon>
        <taxon>Enterococcaceae</taxon>
        <taxon>Enterococcus</taxon>
    </lineage>
</organism>